<comment type="caution">
    <text evidence="4">The sequence shown here is derived from an EMBL/GenBank/DDBJ whole genome shotgun (WGS) entry which is preliminary data.</text>
</comment>
<gene>
    <name evidence="4" type="ORF">NX722_10550</name>
</gene>
<dbReference type="InterPro" id="IPR001680">
    <property type="entry name" value="WD40_rpt"/>
</dbReference>
<dbReference type="PROSITE" id="PS50082">
    <property type="entry name" value="WD_REPEATS_2"/>
    <property type="match status" value="1"/>
</dbReference>
<keyword evidence="2" id="KW-0853">WD repeat</keyword>
<feature type="repeat" description="WD" evidence="2">
    <location>
        <begin position="136"/>
        <end position="177"/>
    </location>
</feature>
<dbReference type="SMART" id="SM00320">
    <property type="entry name" value="WD40"/>
    <property type="match status" value="5"/>
</dbReference>
<proteinExistence type="inferred from homology"/>
<dbReference type="Pfam" id="PF12894">
    <property type="entry name" value="ANAPC4_WD40"/>
    <property type="match status" value="1"/>
</dbReference>
<dbReference type="SUPFAM" id="SSF50978">
    <property type="entry name" value="WD40 repeat-like"/>
    <property type="match status" value="1"/>
</dbReference>
<dbReference type="InterPro" id="IPR036322">
    <property type="entry name" value="WD40_repeat_dom_sf"/>
</dbReference>
<keyword evidence="5" id="KW-1185">Reference proteome</keyword>
<dbReference type="InterPro" id="IPR037588">
    <property type="entry name" value="MLST8"/>
</dbReference>
<protein>
    <submittedName>
        <fullName evidence="4">WD40 repeat domain-containing protein</fullName>
    </submittedName>
</protein>
<dbReference type="Gene3D" id="2.130.10.10">
    <property type="entry name" value="YVTN repeat-like/Quinoprotein amine dehydrogenase"/>
    <property type="match status" value="2"/>
</dbReference>
<comment type="similarity">
    <text evidence="1">Belongs to the WD repeat LST8 family.</text>
</comment>
<reference evidence="4 5" key="1">
    <citation type="submission" date="2022-10" db="EMBL/GenBank/DDBJ databases">
        <title>High-quality genome sequences of two octocoral-associated bacteria, Endozoicomonas euniceicola EF212 and Endozoicomonas gorgoniicola PS125.</title>
        <authorList>
            <person name="Chiou Y.-J."/>
            <person name="Chen Y.-H."/>
        </authorList>
    </citation>
    <scope>NUCLEOTIDE SEQUENCE [LARGE SCALE GENOMIC DNA]</scope>
    <source>
        <strain evidence="4 5">PS125</strain>
    </source>
</reference>
<organism evidence="4 5">
    <name type="scientific">Endozoicomonas gorgoniicola</name>
    <dbReference type="NCBI Taxonomy" id="1234144"/>
    <lineage>
        <taxon>Bacteria</taxon>
        <taxon>Pseudomonadati</taxon>
        <taxon>Pseudomonadota</taxon>
        <taxon>Gammaproteobacteria</taxon>
        <taxon>Oceanospirillales</taxon>
        <taxon>Endozoicomonadaceae</taxon>
        <taxon>Endozoicomonas</taxon>
    </lineage>
</organism>
<dbReference type="EMBL" id="JAPFCC010000001">
    <property type="protein sequence ID" value="MCW7553069.1"/>
    <property type="molecule type" value="Genomic_DNA"/>
</dbReference>
<evidence type="ECO:0000259" key="3">
    <source>
        <dbReference type="Pfam" id="PF12894"/>
    </source>
</evidence>
<evidence type="ECO:0000313" key="4">
    <source>
        <dbReference type="EMBL" id="MCW7553069.1"/>
    </source>
</evidence>
<dbReference type="InterPro" id="IPR015943">
    <property type="entry name" value="WD40/YVTN_repeat-like_dom_sf"/>
</dbReference>
<dbReference type="Proteomes" id="UP001209854">
    <property type="component" value="Unassembled WGS sequence"/>
</dbReference>
<evidence type="ECO:0000313" key="5">
    <source>
        <dbReference type="Proteomes" id="UP001209854"/>
    </source>
</evidence>
<evidence type="ECO:0000256" key="2">
    <source>
        <dbReference type="PROSITE-ProRule" id="PRU00221"/>
    </source>
</evidence>
<dbReference type="PANTHER" id="PTHR19842:SF0">
    <property type="entry name" value="TARGET OF RAPAMYCIN COMPLEX SUBUNIT LST8"/>
    <property type="match status" value="1"/>
</dbReference>
<sequence>MIRRCFFIGILFATISTEALSTEAFSTEALASPLSTEITELWHHSYPNASDHRPSEKINLLAFSPDGQLLSIISNHKTVRVVAANNPNSVLFESEFKYPVLGASFRGDTQQLIVTDARTTRIIDFTRPVTDAPLAELKHKRPVRKVATSPDGDLLVTGNANRKVYVFNITKHNIFKAREVVHMGSKIKSINISPDNRFMIIGNSDSKGVLVDISNHAKFEYDATIDFGYQYGYSYSKNKLMDVYPLKFSVENAAFSQNSQFVATEVNDRILISDLFRPRKPITQNDFYLLGVNRIALSADGHYLIAGKPGHGICVYRVSSNIVFAYSKTFPIEGDINTMAIHHEQCLLAVGGDRVHLLRLCPETPFSQQKAAPSSTYPTVPPLPSLAFNHTDLQPYHSLSSHSSLSPVLLMPLFFPLFFEY</sequence>
<accession>A0ABT3MUN6</accession>
<evidence type="ECO:0000256" key="1">
    <source>
        <dbReference type="ARBA" id="ARBA00009890"/>
    </source>
</evidence>
<dbReference type="InterPro" id="IPR024977">
    <property type="entry name" value="Apc4-like_WD40_dom"/>
</dbReference>
<feature type="domain" description="Anaphase-promoting complex subunit 4-like WD40" evidence="3">
    <location>
        <begin position="149"/>
        <end position="216"/>
    </location>
</feature>
<dbReference type="PANTHER" id="PTHR19842">
    <property type="entry name" value="G BETA-LIKE PROTEIN GBL"/>
    <property type="match status" value="1"/>
</dbReference>
<dbReference type="RefSeq" id="WP_262567939.1">
    <property type="nucleotide sequence ID" value="NZ_JAPFCC010000001.1"/>
</dbReference>
<name>A0ABT3MUN6_9GAMM</name>